<dbReference type="OrthoDB" id="8564562at2"/>
<organism evidence="2 3">
    <name type="scientific">Methylovulum psychrotolerans</name>
    <dbReference type="NCBI Taxonomy" id="1704499"/>
    <lineage>
        <taxon>Bacteria</taxon>
        <taxon>Pseudomonadati</taxon>
        <taxon>Pseudomonadota</taxon>
        <taxon>Gammaproteobacteria</taxon>
        <taxon>Methylococcales</taxon>
        <taxon>Methylococcaceae</taxon>
        <taxon>Methylovulum</taxon>
    </lineage>
</organism>
<feature type="region of interest" description="Disordered" evidence="1">
    <location>
        <begin position="1"/>
        <end position="59"/>
    </location>
</feature>
<evidence type="ECO:0000313" key="2">
    <source>
        <dbReference type="EMBL" id="ASF47085.1"/>
    </source>
</evidence>
<dbReference type="SUPFAM" id="SSF69047">
    <property type="entry name" value="Hypothetical protein YjbJ"/>
    <property type="match status" value="1"/>
</dbReference>
<dbReference type="EMBL" id="CP022129">
    <property type="protein sequence ID" value="ASF47085.1"/>
    <property type="molecule type" value="Genomic_DNA"/>
</dbReference>
<accession>A0A1Z4C0M9</accession>
<name>A0A1Z4C0M9_9GAMM</name>
<sequence length="59" mass="6175">MDKKPTHGQSEPAKGRGKQAVGKIPDCKAIEADGNVQKTPGKLPADTGNLKETLKKGCC</sequence>
<dbReference type="InterPro" id="IPR036629">
    <property type="entry name" value="YjbJ_sf"/>
</dbReference>
<keyword evidence="3" id="KW-1185">Reference proteome</keyword>
<dbReference type="Proteomes" id="UP000197019">
    <property type="component" value="Chromosome"/>
</dbReference>
<dbReference type="RefSeq" id="WP_088619957.1">
    <property type="nucleotide sequence ID" value="NZ_CP022129.1"/>
</dbReference>
<protein>
    <submittedName>
        <fullName evidence="2">General stress protein CsbD</fullName>
    </submittedName>
</protein>
<dbReference type="KEGG" id="mpsy:CEK71_13935"/>
<gene>
    <name evidence="2" type="ORF">CEK71_13935</name>
</gene>
<proteinExistence type="predicted"/>
<dbReference type="AlphaFoldDB" id="A0A1Z4C0M9"/>
<evidence type="ECO:0000313" key="3">
    <source>
        <dbReference type="Proteomes" id="UP000197019"/>
    </source>
</evidence>
<evidence type="ECO:0000256" key="1">
    <source>
        <dbReference type="SAM" id="MobiDB-lite"/>
    </source>
</evidence>
<reference evidence="2 3" key="1">
    <citation type="submission" date="2017-06" db="EMBL/GenBank/DDBJ databases">
        <title>Genome Sequencing of the methanotroph Methylovulum psychrotolerants str. HV10-M2 isolated from a high-altitude environment.</title>
        <authorList>
            <person name="Mateos-Rivera A."/>
        </authorList>
    </citation>
    <scope>NUCLEOTIDE SEQUENCE [LARGE SCALE GENOMIC DNA]</scope>
    <source>
        <strain evidence="2 3">HV10_M2</strain>
    </source>
</reference>